<evidence type="ECO:0000313" key="3">
    <source>
        <dbReference type="EMBL" id="KAF8880245.1"/>
    </source>
</evidence>
<keyword evidence="1" id="KW-0694">RNA-binding</keyword>
<evidence type="ECO:0000256" key="1">
    <source>
        <dbReference type="ARBA" id="ARBA00022884"/>
    </source>
</evidence>
<gene>
    <name evidence="3" type="ORF">CPB84DRAFT_1838383</name>
</gene>
<dbReference type="PANTHER" id="PTHR48029:SF1">
    <property type="entry name" value="NUCLEOLAR PROTEIN 8"/>
    <property type="match status" value="1"/>
</dbReference>
<feature type="compositionally biased region" description="Basic and acidic residues" evidence="2">
    <location>
        <begin position="454"/>
        <end position="464"/>
    </location>
</feature>
<dbReference type="GO" id="GO:0003723">
    <property type="term" value="F:RNA binding"/>
    <property type="evidence" value="ECO:0007669"/>
    <property type="project" value="UniProtKB-KW"/>
</dbReference>
<dbReference type="OrthoDB" id="21643at2759"/>
<keyword evidence="4" id="KW-1185">Reference proteome</keyword>
<evidence type="ECO:0000256" key="2">
    <source>
        <dbReference type="SAM" id="MobiDB-lite"/>
    </source>
</evidence>
<accession>A0A9P5NCD9</accession>
<dbReference type="PANTHER" id="PTHR48029">
    <property type="entry name" value="NUCLEOLAR PROTEIN 8"/>
    <property type="match status" value="1"/>
</dbReference>
<dbReference type="AlphaFoldDB" id="A0A9P5NCD9"/>
<proteinExistence type="predicted"/>
<feature type="region of interest" description="Disordered" evidence="2">
    <location>
        <begin position="186"/>
        <end position="260"/>
    </location>
</feature>
<evidence type="ECO:0000313" key="4">
    <source>
        <dbReference type="Proteomes" id="UP000724874"/>
    </source>
</evidence>
<dbReference type="Proteomes" id="UP000724874">
    <property type="component" value="Unassembled WGS sequence"/>
</dbReference>
<sequence length="488" mass="54707">MSADAPITKRLIISGLTPSISAEDISRRLATFGTVKAADVGYVTLETTVGKLAKCMNLLSGSTWKGAKLRFGEAKPDFRERIALENQKAAEEPPKKKRKRHNDAVYAEEMSLVTPENAVQRPGWKVSALGRITRPVKMPKRTRKRKRRELRTRILVRGRVIDMTKYGSTHLKGIFLDLEKDEVLVENEEEPISSSESEEESVLPIPEAAPRLSSPPATRISEPMSGPSKPQPRSTSPSPLQANTAPIPVQANPASLEVSSEIQREKLQSLNLLHVGSDIDVDDYQRDVILADGEDEPTFEVVPMEGNEMDVDEPQPQTHPSKLKENLASAQKATLKDLFAPREEEGGFSLLGHLDPDIELDESLPFFVDEPARQPAKDTHCADITQPSQAPLVLDPKRPLFFPISFQDHTAVNKARQRDVFDVIKDNGWNWRDPAVGFFKSAAPNAEEEIKKRWEESKGDLTRDWKRRHREAGKINRRKRGTVDEGEY</sequence>
<protein>
    <recommendedName>
        <fullName evidence="5">RRM domain-containing protein</fullName>
    </recommendedName>
</protein>
<feature type="compositionally biased region" description="Basic residues" evidence="2">
    <location>
        <begin position="465"/>
        <end position="480"/>
    </location>
</feature>
<feature type="region of interest" description="Disordered" evidence="2">
    <location>
        <begin position="454"/>
        <end position="488"/>
    </location>
</feature>
<name>A0A9P5NCD9_GYMJU</name>
<dbReference type="EMBL" id="JADNYJ010000142">
    <property type="protein sequence ID" value="KAF8880245.1"/>
    <property type="molecule type" value="Genomic_DNA"/>
</dbReference>
<comment type="caution">
    <text evidence="3">The sequence shown here is derived from an EMBL/GenBank/DDBJ whole genome shotgun (WGS) entry which is preliminary data.</text>
</comment>
<evidence type="ECO:0008006" key="5">
    <source>
        <dbReference type="Google" id="ProtNLM"/>
    </source>
</evidence>
<feature type="compositionally biased region" description="Acidic residues" evidence="2">
    <location>
        <begin position="186"/>
        <end position="201"/>
    </location>
</feature>
<organism evidence="3 4">
    <name type="scientific">Gymnopilus junonius</name>
    <name type="common">Spectacular rustgill mushroom</name>
    <name type="synonym">Gymnopilus spectabilis subsp. junonius</name>
    <dbReference type="NCBI Taxonomy" id="109634"/>
    <lineage>
        <taxon>Eukaryota</taxon>
        <taxon>Fungi</taxon>
        <taxon>Dikarya</taxon>
        <taxon>Basidiomycota</taxon>
        <taxon>Agaricomycotina</taxon>
        <taxon>Agaricomycetes</taxon>
        <taxon>Agaricomycetidae</taxon>
        <taxon>Agaricales</taxon>
        <taxon>Agaricineae</taxon>
        <taxon>Hymenogastraceae</taxon>
        <taxon>Gymnopilus</taxon>
    </lineage>
</organism>
<reference evidence="3" key="1">
    <citation type="submission" date="2020-11" db="EMBL/GenBank/DDBJ databases">
        <authorList>
            <consortium name="DOE Joint Genome Institute"/>
            <person name="Ahrendt S."/>
            <person name="Riley R."/>
            <person name="Andreopoulos W."/>
            <person name="LaButti K."/>
            <person name="Pangilinan J."/>
            <person name="Ruiz-duenas F.J."/>
            <person name="Barrasa J.M."/>
            <person name="Sanchez-Garcia M."/>
            <person name="Camarero S."/>
            <person name="Miyauchi S."/>
            <person name="Serrano A."/>
            <person name="Linde D."/>
            <person name="Babiker R."/>
            <person name="Drula E."/>
            <person name="Ayuso-Fernandez I."/>
            <person name="Pacheco R."/>
            <person name="Padilla G."/>
            <person name="Ferreira P."/>
            <person name="Barriuso J."/>
            <person name="Kellner H."/>
            <person name="Castanera R."/>
            <person name="Alfaro M."/>
            <person name="Ramirez L."/>
            <person name="Pisabarro A.G."/>
            <person name="Kuo A."/>
            <person name="Tritt A."/>
            <person name="Lipzen A."/>
            <person name="He G."/>
            <person name="Yan M."/>
            <person name="Ng V."/>
            <person name="Cullen D."/>
            <person name="Martin F."/>
            <person name="Rosso M.-N."/>
            <person name="Henrissat B."/>
            <person name="Hibbett D."/>
            <person name="Martinez A.T."/>
            <person name="Grigoriev I.V."/>
        </authorList>
    </citation>
    <scope>NUCLEOTIDE SEQUENCE</scope>
    <source>
        <strain evidence="3">AH 44721</strain>
    </source>
</reference>
<feature type="compositionally biased region" description="Polar residues" evidence="2">
    <location>
        <begin position="231"/>
        <end position="244"/>
    </location>
</feature>